<dbReference type="InterPro" id="IPR031107">
    <property type="entry name" value="Small_HSP"/>
</dbReference>
<reference evidence="5" key="1">
    <citation type="submission" date="2008-04" db="EMBL/GenBank/DDBJ databases">
        <title>Complete sequence of chromosome 3 of Burkholderia ambifaria MC40-6.</title>
        <authorList>
            <person name="Copeland A."/>
            <person name="Lucas S."/>
            <person name="Lapidus A."/>
            <person name="Glavina del Rio T."/>
            <person name="Dalin E."/>
            <person name="Tice H."/>
            <person name="Pitluck S."/>
            <person name="Chain P."/>
            <person name="Malfatti S."/>
            <person name="Shin M."/>
            <person name="Vergez L."/>
            <person name="Lang D."/>
            <person name="Schmutz J."/>
            <person name="Larimer F."/>
            <person name="Land M."/>
            <person name="Hauser L."/>
            <person name="Kyrpides N."/>
            <person name="Lykidis A."/>
            <person name="Ramette A."/>
            <person name="Konstantinidis K."/>
            <person name="Tiedje J."/>
            <person name="Richardson P."/>
        </authorList>
    </citation>
    <scope>NUCLEOTIDE SEQUENCE [LARGE SCALE GENOMIC DNA]</scope>
    <source>
        <strain evidence="5">MC40-6</strain>
    </source>
</reference>
<sequence>MAPIDLGQRTQCIAHCHGGLSIRGEKQEEKEEQHKGYYVHERRFGSFGRYFRMPDGVDRNKIEASFQKGVLTVTLPKTQEARKAGKKIEVKAG</sequence>
<dbReference type="RefSeq" id="WP_012372542.1">
    <property type="nucleotide sequence ID" value="NC_010557.1"/>
</dbReference>
<dbReference type="KEGG" id="bac:BamMC406_6219"/>
<evidence type="ECO:0000259" key="3">
    <source>
        <dbReference type="PROSITE" id="PS01031"/>
    </source>
</evidence>
<dbReference type="Gene3D" id="2.60.40.790">
    <property type="match status" value="1"/>
</dbReference>
<dbReference type="HOGENOM" id="CLU_2394071_0_0_4"/>
<protein>
    <submittedName>
        <fullName evidence="4">Heat shock protein Hsp20</fullName>
    </submittedName>
</protein>
<dbReference type="InterPro" id="IPR008978">
    <property type="entry name" value="HSP20-like_chaperone"/>
</dbReference>
<accession>B1Z4J0</accession>
<name>B1Z4J0_BURA4</name>
<dbReference type="SUPFAM" id="SSF49764">
    <property type="entry name" value="HSP20-like chaperones"/>
    <property type="match status" value="1"/>
</dbReference>
<evidence type="ECO:0000256" key="1">
    <source>
        <dbReference type="PROSITE-ProRule" id="PRU00285"/>
    </source>
</evidence>
<dbReference type="PROSITE" id="PS01031">
    <property type="entry name" value="SHSP"/>
    <property type="match status" value="1"/>
</dbReference>
<evidence type="ECO:0000256" key="2">
    <source>
        <dbReference type="RuleBase" id="RU003616"/>
    </source>
</evidence>
<comment type="similarity">
    <text evidence="1 2">Belongs to the small heat shock protein (HSP20) family.</text>
</comment>
<evidence type="ECO:0000313" key="4">
    <source>
        <dbReference type="EMBL" id="ACB68653.1"/>
    </source>
</evidence>
<keyword evidence="4" id="KW-0346">Stress response</keyword>
<dbReference type="Pfam" id="PF00011">
    <property type="entry name" value="HSP20"/>
    <property type="match status" value="1"/>
</dbReference>
<organism evidence="4 5">
    <name type="scientific">Burkholderia ambifaria (strain MC40-6)</name>
    <dbReference type="NCBI Taxonomy" id="398577"/>
    <lineage>
        <taxon>Bacteria</taxon>
        <taxon>Pseudomonadati</taxon>
        <taxon>Pseudomonadota</taxon>
        <taxon>Betaproteobacteria</taxon>
        <taxon>Burkholderiales</taxon>
        <taxon>Burkholderiaceae</taxon>
        <taxon>Burkholderia</taxon>
        <taxon>Burkholderia cepacia complex</taxon>
    </lineage>
</organism>
<dbReference type="CDD" id="cd06464">
    <property type="entry name" value="ACD_sHsps-like"/>
    <property type="match status" value="1"/>
</dbReference>
<feature type="domain" description="SHSP" evidence="3">
    <location>
        <begin position="1"/>
        <end position="93"/>
    </location>
</feature>
<dbReference type="PANTHER" id="PTHR11527">
    <property type="entry name" value="HEAT-SHOCK PROTEIN 20 FAMILY MEMBER"/>
    <property type="match status" value="1"/>
</dbReference>
<dbReference type="EMBL" id="CP001027">
    <property type="protein sequence ID" value="ACB68653.1"/>
    <property type="molecule type" value="Genomic_DNA"/>
</dbReference>
<proteinExistence type="inferred from homology"/>
<evidence type="ECO:0000313" key="5">
    <source>
        <dbReference type="Proteomes" id="UP000001680"/>
    </source>
</evidence>
<dbReference type="InterPro" id="IPR002068">
    <property type="entry name" value="A-crystallin/Hsp20_dom"/>
</dbReference>
<gene>
    <name evidence="4" type="ordered locus">BamMC406_6219</name>
</gene>
<dbReference type="Proteomes" id="UP000001680">
    <property type="component" value="Chromosome 3"/>
</dbReference>
<dbReference type="AlphaFoldDB" id="B1Z4J0"/>